<evidence type="ECO:0000313" key="3">
    <source>
        <dbReference type="Proteomes" id="UP000280008"/>
    </source>
</evidence>
<protein>
    <submittedName>
        <fullName evidence="2">Uncharacterized protein</fullName>
    </submittedName>
</protein>
<evidence type="ECO:0000313" key="2">
    <source>
        <dbReference type="EMBL" id="RKR73833.1"/>
    </source>
</evidence>
<dbReference type="EMBL" id="RBKS01000001">
    <property type="protein sequence ID" value="RKR73833.1"/>
    <property type="molecule type" value="Genomic_DNA"/>
</dbReference>
<gene>
    <name evidence="2" type="ORF">C8E83_0930</name>
</gene>
<reference evidence="2 3" key="1">
    <citation type="submission" date="2018-10" db="EMBL/GenBank/DDBJ databases">
        <title>Sequencing the genomes of 1000 actinobacteria strains.</title>
        <authorList>
            <person name="Klenk H.-P."/>
        </authorList>
    </citation>
    <scope>NUCLEOTIDE SEQUENCE [LARGE SCALE GENOMIC DNA]</scope>
    <source>
        <strain evidence="2 3">DSM 17894</strain>
    </source>
</reference>
<dbReference type="RefSeq" id="WP_121368652.1">
    <property type="nucleotide sequence ID" value="NZ_RBKS01000001.1"/>
</dbReference>
<proteinExistence type="predicted"/>
<dbReference type="OrthoDB" id="5079845at2"/>
<name>A0A495ICV2_9MICO</name>
<sequence>MLGDRGFFGPAQYEWWALYLVIGVLLVALVVAWFVFVSRFSRTRVPRPVVEAPRRPADLRLLQAKYAGLIDEVEAEHRAGRLGDRAVARRLSLLLRFFASEASGVDAQVMTLSDLRLARLPTVTGAVEGYYPPAFRASSETDAAEAVATAREVVRSWN</sequence>
<evidence type="ECO:0000256" key="1">
    <source>
        <dbReference type="SAM" id="Phobius"/>
    </source>
</evidence>
<keyword evidence="1" id="KW-0472">Membrane</keyword>
<keyword evidence="1" id="KW-0812">Transmembrane</keyword>
<keyword evidence="1" id="KW-1133">Transmembrane helix</keyword>
<dbReference type="Proteomes" id="UP000280008">
    <property type="component" value="Unassembled WGS sequence"/>
</dbReference>
<accession>A0A495ICV2</accession>
<keyword evidence="3" id="KW-1185">Reference proteome</keyword>
<organism evidence="2 3">
    <name type="scientific">Frondihabitans australicus</name>
    <dbReference type="NCBI Taxonomy" id="386892"/>
    <lineage>
        <taxon>Bacteria</taxon>
        <taxon>Bacillati</taxon>
        <taxon>Actinomycetota</taxon>
        <taxon>Actinomycetes</taxon>
        <taxon>Micrococcales</taxon>
        <taxon>Microbacteriaceae</taxon>
        <taxon>Frondihabitans</taxon>
    </lineage>
</organism>
<comment type="caution">
    <text evidence="2">The sequence shown here is derived from an EMBL/GenBank/DDBJ whole genome shotgun (WGS) entry which is preliminary data.</text>
</comment>
<dbReference type="AlphaFoldDB" id="A0A495ICV2"/>
<feature type="transmembrane region" description="Helical" evidence="1">
    <location>
        <begin position="16"/>
        <end position="37"/>
    </location>
</feature>